<comment type="caution">
    <text evidence="7">The sequence shown here is derived from an EMBL/GenBank/DDBJ whole genome shotgun (WGS) entry which is preliminary data.</text>
</comment>
<dbReference type="AlphaFoldDB" id="A0AAE4ALW4"/>
<dbReference type="Proteomes" id="UP001241537">
    <property type="component" value="Unassembled WGS sequence"/>
</dbReference>
<evidence type="ECO:0000256" key="2">
    <source>
        <dbReference type="ARBA" id="ARBA00022573"/>
    </source>
</evidence>
<dbReference type="EC" id="2.1.1.131" evidence="7"/>
<dbReference type="CDD" id="cd11646">
    <property type="entry name" value="Precorrin_3B_C17_MT"/>
    <property type="match status" value="1"/>
</dbReference>
<evidence type="ECO:0000313" key="8">
    <source>
        <dbReference type="Proteomes" id="UP001241537"/>
    </source>
</evidence>
<keyword evidence="3 7" id="KW-0489">Methyltransferase</keyword>
<dbReference type="PANTHER" id="PTHR47036:SF1">
    <property type="entry name" value="COBALT-FACTOR III C(17)-METHYLTRANSFERASE-RELATED"/>
    <property type="match status" value="1"/>
</dbReference>
<dbReference type="GO" id="GO:0030789">
    <property type="term" value="F:precorrin-3B C17-methyltransferase activity"/>
    <property type="evidence" value="ECO:0007669"/>
    <property type="project" value="UniProtKB-EC"/>
</dbReference>
<dbReference type="RefSeq" id="WP_307255012.1">
    <property type="nucleotide sequence ID" value="NZ_JAUSTO010000010.1"/>
</dbReference>
<keyword evidence="2" id="KW-0169">Cobalamin biosynthesis</keyword>
<protein>
    <submittedName>
        <fullName evidence="7">Precorrin-3B C17-methyltransferase</fullName>
        <ecNumber evidence="7">2.1.1.131</ecNumber>
    </submittedName>
</protein>
<dbReference type="InterPro" id="IPR014777">
    <property type="entry name" value="4pyrrole_Mease_sub1"/>
</dbReference>
<dbReference type="EMBL" id="JAUSTO010000010">
    <property type="protein sequence ID" value="MDQ0153012.1"/>
    <property type="molecule type" value="Genomic_DNA"/>
</dbReference>
<dbReference type="InterPro" id="IPR035996">
    <property type="entry name" value="4pyrrol_Methylase_sf"/>
</dbReference>
<dbReference type="NCBIfam" id="TIGR01466">
    <property type="entry name" value="cobJ_cbiH"/>
    <property type="match status" value="1"/>
</dbReference>
<dbReference type="Gene3D" id="3.30.950.10">
    <property type="entry name" value="Methyltransferase, Cobalt-precorrin-4 Transmethylase, Domain 2"/>
    <property type="match status" value="1"/>
</dbReference>
<dbReference type="InterPro" id="IPR014776">
    <property type="entry name" value="4pyrrole_Mease_sub2"/>
</dbReference>
<feature type="domain" description="Tetrapyrrole methylase" evidence="6">
    <location>
        <begin position="7"/>
        <end position="212"/>
    </location>
</feature>
<dbReference type="GO" id="GO:0009236">
    <property type="term" value="P:cobalamin biosynthetic process"/>
    <property type="evidence" value="ECO:0007669"/>
    <property type="project" value="UniProtKB-KW"/>
</dbReference>
<sequence length="246" mass="27305">MCKIKEVAVVGMGPGAEEGITVEALNTLEQAEVIVGYPVYLALLPERFREKEQLSTPMRAEEERCRMAFQEAQKGRRTVMLCSGDAGVYGMASLMLELRPEYPDCSVRVIAGVTAALSGAARLGAPLGTDFSVISLSDLLTPWEKIETRLRAAAESDMNIALYNPSSRKRADYLKRACDILLEYLPGERCCGYVKRIGRDGEERRLLTLSELREAETDMFTTVFIGSSATERSGEFLLTRRGYRRG</sequence>
<keyword evidence="4 7" id="KW-0808">Transferase</keyword>
<dbReference type="SUPFAM" id="SSF53790">
    <property type="entry name" value="Tetrapyrrole methylase"/>
    <property type="match status" value="1"/>
</dbReference>
<gene>
    <name evidence="7" type="ORF">J2S20_001718</name>
</gene>
<keyword evidence="5" id="KW-0949">S-adenosyl-L-methionine</keyword>
<dbReference type="InterPro" id="IPR000878">
    <property type="entry name" value="4pyrrol_Mease"/>
</dbReference>
<comment type="pathway">
    <text evidence="1">Cofactor biosynthesis; adenosylcobalamin biosynthesis.</text>
</comment>
<dbReference type="PANTHER" id="PTHR47036">
    <property type="entry name" value="COBALT-FACTOR III C(17)-METHYLTRANSFERASE-RELATED"/>
    <property type="match status" value="1"/>
</dbReference>
<dbReference type="GO" id="GO:0032259">
    <property type="term" value="P:methylation"/>
    <property type="evidence" value="ECO:0007669"/>
    <property type="project" value="UniProtKB-KW"/>
</dbReference>
<evidence type="ECO:0000256" key="4">
    <source>
        <dbReference type="ARBA" id="ARBA00022679"/>
    </source>
</evidence>
<reference evidence="7" key="1">
    <citation type="submission" date="2023-07" db="EMBL/GenBank/DDBJ databases">
        <title>Genomic Encyclopedia of Type Strains, Phase IV (KMG-IV): sequencing the most valuable type-strain genomes for metagenomic binning, comparative biology and taxonomic classification.</title>
        <authorList>
            <person name="Goeker M."/>
        </authorList>
    </citation>
    <scope>NUCLEOTIDE SEQUENCE</scope>
    <source>
        <strain evidence="7">DSM 19659</strain>
    </source>
</reference>
<dbReference type="InterPro" id="IPR006363">
    <property type="entry name" value="Cbl_synth_CobJ/CibH_dom"/>
</dbReference>
<evidence type="ECO:0000256" key="5">
    <source>
        <dbReference type="ARBA" id="ARBA00022691"/>
    </source>
</evidence>
<dbReference type="InterPro" id="IPR051810">
    <property type="entry name" value="Precorrin_MeTrfase"/>
</dbReference>
<dbReference type="Gene3D" id="3.40.1010.10">
    <property type="entry name" value="Cobalt-precorrin-4 Transmethylase, Domain 1"/>
    <property type="match status" value="1"/>
</dbReference>
<evidence type="ECO:0000313" key="7">
    <source>
        <dbReference type="EMBL" id="MDQ0153012.1"/>
    </source>
</evidence>
<evidence type="ECO:0000259" key="6">
    <source>
        <dbReference type="Pfam" id="PF00590"/>
    </source>
</evidence>
<keyword evidence="8" id="KW-1185">Reference proteome</keyword>
<name>A0AAE4ALW4_9FIRM</name>
<dbReference type="Pfam" id="PF00590">
    <property type="entry name" value="TP_methylase"/>
    <property type="match status" value="1"/>
</dbReference>
<organism evidence="7 8">
    <name type="scientific">Moryella indoligenes</name>
    <dbReference type="NCBI Taxonomy" id="371674"/>
    <lineage>
        <taxon>Bacteria</taxon>
        <taxon>Bacillati</taxon>
        <taxon>Bacillota</taxon>
        <taxon>Clostridia</taxon>
        <taxon>Lachnospirales</taxon>
        <taxon>Lachnospiraceae</taxon>
        <taxon>Moryella</taxon>
    </lineage>
</organism>
<accession>A0AAE4ALW4</accession>
<proteinExistence type="predicted"/>
<evidence type="ECO:0000256" key="3">
    <source>
        <dbReference type="ARBA" id="ARBA00022603"/>
    </source>
</evidence>
<evidence type="ECO:0000256" key="1">
    <source>
        <dbReference type="ARBA" id="ARBA00004953"/>
    </source>
</evidence>